<proteinExistence type="predicted"/>
<sequence length="155" mass="17102">MLLLLPLLLLRRSFAFFLPIGGQGCLCAPCPEPITCPPGPICPIPLPCPNGPDYARPDTPLGNVDVLERSAENSRMRRWFPFYAVPQPSQNVQPVYQTAAPYLVEPPAYPKVQPLYQTVIPASITKYNAPESRYLSPVQPIQPVQTAAITNQYGK</sequence>
<comment type="caution">
    <text evidence="2">The sequence shown here is derived from an EMBL/GenBank/DDBJ whole genome shotgun (WGS) entry which is preliminary data.</text>
</comment>
<dbReference type="AlphaFoldDB" id="A0AAD5M6P7"/>
<feature type="chain" id="PRO_5041994896" evidence="1">
    <location>
        <begin position="16"/>
        <end position="155"/>
    </location>
</feature>
<reference evidence="2" key="1">
    <citation type="submission" date="2021-06" db="EMBL/GenBank/DDBJ databases">
        <title>Parelaphostrongylus tenuis whole genome reference sequence.</title>
        <authorList>
            <person name="Garwood T.J."/>
            <person name="Larsen P.A."/>
            <person name="Fountain-Jones N.M."/>
            <person name="Garbe J.R."/>
            <person name="Macchietto M.G."/>
            <person name="Kania S.A."/>
            <person name="Gerhold R.W."/>
            <person name="Richards J.E."/>
            <person name="Wolf T.M."/>
        </authorList>
    </citation>
    <scope>NUCLEOTIDE SEQUENCE</scope>
    <source>
        <strain evidence="2">MNPRO001-30</strain>
        <tissue evidence="2">Meninges</tissue>
    </source>
</reference>
<feature type="signal peptide" evidence="1">
    <location>
        <begin position="1"/>
        <end position="15"/>
    </location>
</feature>
<accession>A0AAD5M6P7</accession>
<protein>
    <submittedName>
        <fullName evidence="2">Uncharacterized protein</fullName>
    </submittedName>
</protein>
<organism evidence="2 3">
    <name type="scientific">Parelaphostrongylus tenuis</name>
    <name type="common">Meningeal worm</name>
    <dbReference type="NCBI Taxonomy" id="148309"/>
    <lineage>
        <taxon>Eukaryota</taxon>
        <taxon>Metazoa</taxon>
        <taxon>Ecdysozoa</taxon>
        <taxon>Nematoda</taxon>
        <taxon>Chromadorea</taxon>
        <taxon>Rhabditida</taxon>
        <taxon>Rhabditina</taxon>
        <taxon>Rhabditomorpha</taxon>
        <taxon>Strongyloidea</taxon>
        <taxon>Metastrongylidae</taxon>
        <taxon>Parelaphostrongylus</taxon>
    </lineage>
</organism>
<dbReference type="EMBL" id="JAHQIW010001093">
    <property type="protein sequence ID" value="KAJ1351503.1"/>
    <property type="molecule type" value="Genomic_DNA"/>
</dbReference>
<name>A0AAD5M6P7_PARTN</name>
<gene>
    <name evidence="2" type="ORF">KIN20_007522</name>
</gene>
<keyword evidence="1" id="KW-0732">Signal</keyword>
<keyword evidence="3" id="KW-1185">Reference proteome</keyword>
<evidence type="ECO:0000313" key="2">
    <source>
        <dbReference type="EMBL" id="KAJ1351503.1"/>
    </source>
</evidence>
<evidence type="ECO:0000313" key="3">
    <source>
        <dbReference type="Proteomes" id="UP001196413"/>
    </source>
</evidence>
<dbReference type="Proteomes" id="UP001196413">
    <property type="component" value="Unassembled WGS sequence"/>
</dbReference>
<evidence type="ECO:0000256" key="1">
    <source>
        <dbReference type="SAM" id="SignalP"/>
    </source>
</evidence>